<reference evidence="1 2" key="1">
    <citation type="journal article" date="2014" name="PLoS Genet.">
        <title>The Genome of Spironucleus salmonicida Highlights a Fish Pathogen Adapted to Fluctuating Environments.</title>
        <authorList>
            <person name="Xu F."/>
            <person name="Jerlstrom-Hultqvist J."/>
            <person name="Einarsson E."/>
            <person name="Astvaldsson A."/>
            <person name="Svard S.G."/>
            <person name="Andersson J.O."/>
        </authorList>
    </citation>
    <scope>NUCLEOTIDE SEQUENCE</scope>
    <source>
        <strain evidence="2">ATCC 50377</strain>
    </source>
</reference>
<evidence type="ECO:0000313" key="2">
    <source>
        <dbReference type="EMBL" id="KAH0573801.1"/>
    </source>
</evidence>
<organism evidence="1">
    <name type="scientific">Spironucleus salmonicida</name>
    <dbReference type="NCBI Taxonomy" id="348837"/>
    <lineage>
        <taxon>Eukaryota</taxon>
        <taxon>Metamonada</taxon>
        <taxon>Diplomonadida</taxon>
        <taxon>Hexamitidae</taxon>
        <taxon>Hexamitinae</taxon>
        <taxon>Spironucleus</taxon>
    </lineage>
</organism>
<dbReference type="AlphaFoldDB" id="V6LP83"/>
<reference evidence="2" key="2">
    <citation type="submission" date="2020-12" db="EMBL/GenBank/DDBJ databases">
        <title>New Spironucleus salmonicida genome in near-complete chromosomes.</title>
        <authorList>
            <person name="Xu F."/>
            <person name="Kurt Z."/>
            <person name="Jimenez-Gonzalez A."/>
            <person name="Astvaldsson A."/>
            <person name="Andersson J.O."/>
            <person name="Svard S.G."/>
        </authorList>
    </citation>
    <scope>NUCLEOTIDE SEQUENCE</scope>
    <source>
        <strain evidence="2">ATCC 50377</strain>
    </source>
</reference>
<keyword evidence="3" id="KW-1185">Reference proteome</keyword>
<evidence type="ECO:0000313" key="1">
    <source>
        <dbReference type="EMBL" id="EST46415.1"/>
    </source>
</evidence>
<dbReference type="EMBL" id="KI546074">
    <property type="protein sequence ID" value="EST46415.1"/>
    <property type="molecule type" value="Genomic_DNA"/>
</dbReference>
<dbReference type="Proteomes" id="UP000018208">
    <property type="component" value="Unassembled WGS sequence"/>
</dbReference>
<evidence type="ECO:0000313" key="3">
    <source>
        <dbReference type="Proteomes" id="UP000018208"/>
    </source>
</evidence>
<name>V6LP83_9EUKA</name>
<proteinExistence type="predicted"/>
<gene>
    <name evidence="1" type="ORF">SS50377_13499</name>
    <name evidence="2" type="ORF">SS50377_23736</name>
</gene>
<dbReference type="EMBL" id="AUWU02000004">
    <property type="protein sequence ID" value="KAH0573801.1"/>
    <property type="molecule type" value="Genomic_DNA"/>
</dbReference>
<sequence length="185" mass="21823">MKQMNMLLSNRKHIQMKLYNEKFTKIYEFIDLLESGQSSVLESQADKDLQYAQFLFITEIKKQMLNKAGRYYSLFQSIQSLKFDNCQLGAVAQICTQQNQDFGLIYKKYLDKKFSEFDLNIYSQPPMKDFQDIFYSTRKKLRNECQQSHIDIKTFTSLPLPQAVQSTKSVIAKNLVLAWFKKHPN</sequence>
<protein>
    <submittedName>
        <fullName evidence="1">Uncharacterized protein</fullName>
    </submittedName>
</protein>
<accession>V6LP83</accession>
<dbReference type="VEuPathDB" id="GiardiaDB:SS50377_23736"/>